<keyword evidence="2" id="KW-1185">Reference proteome</keyword>
<organism evidence="1 2">
    <name type="scientific">Polaromonas naphthalenivorans (strain CJ2)</name>
    <dbReference type="NCBI Taxonomy" id="365044"/>
    <lineage>
        <taxon>Bacteria</taxon>
        <taxon>Pseudomonadati</taxon>
        <taxon>Pseudomonadota</taxon>
        <taxon>Betaproteobacteria</taxon>
        <taxon>Burkholderiales</taxon>
        <taxon>Comamonadaceae</taxon>
        <taxon>Polaromonas</taxon>
    </lineage>
</organism>
<dbReference type="AlphaFoldDB" id="A1VSI7"/>
<gene>
    <name evidence="1" type="ordered locus">Pnap_3317</name>
</gene>
<evidence type="ECO:0000313" key="1">
    <source>
        <dbReference type="EMBL" id="ABM38615.1"/>
    </source>
</evidence>
<reference evidence="2" key="1">
    <citation type="journal article" date="2009" name="Environ. Microbiol.">
        <title>The genome of Polaromonas naphthalenivorans strain CJ2, isolated from coal tar-contaminated sediment, reveals physiological and metabolic versatility and evolution through extensive horizontal gene transfer.</title>
        <authorList>
            <person name="Yagi J.M."/>
            <person name="Sims D."/>
            <person name="Brettin T."/>
            <person name="Bruce D."/>
            <person name="Madsen E.L."/>
        </authorList>
    </citation>
    <scope>NUCLEOTIDE SEQUENCE [LARGE SCALE GENOMIC DNA]</scope>
    <source>
        <strain evidence="2">CJ2</strain>
    </source>
</reference>
<protein>
    <submittedName>
        <fullName evidence="1">Uncharacterized protein</fullName>
    </submittedName>
</protein>
<dbReference type="HOGENOM" id="CLU_2539696_0_0_4"/>
<evidence type="ECO:0000313" key="2">
    <source>
        <dbReference type="Proteomes" id="UP000000644"/>
    </source>
</evidence>
<accession>A1VSI7</accession>
<dbReference type="Proteomes" id="UP000000644">
    <property type="component" value="Chromosome"/>
</dbReference>
<sequence length="83" mass="9179">MLLEFTTVEVLFNPIVPAMTIAKQHVNPLIGLRLKPEDHARVERIAELEQRPLGSLCRLFVLKCLAEYEQNANAAVTPPASAA</sequence>
<name>A1VSI7_POLNA</name>
<proteinExistence type="predicted"/>
<dbReference type="KEGG" id="pna:Pnap_3317"/>
<dbReference type="EMBL" id="CP000529">
    <property type="protein sequence ID" value="ABM38615.1"/>
    <property type="molecule type" value="Genomic_DNA"/>
</dbReference>